<dbReference type="FunFam" id="3.90.550.10:FF:000138">
    <property type="entry name" value="Cellulose synthase isolog"/>
    <property type="match status" value="1"/>
</dbReference>
<evidence type="ECO:0000256" key="9">
    <source>
        <dbReference type="ARBA" id="ARBA00037405"/>
    </source>
</evidence>
<accession>A0A438BVN1</accession>
<evidence type="ECO:0000256" key="4">
    <source>
        <dbReference type="ARBA" id="ARBA00022692"/>
    </source>
</evidence>
<comment type="subcellular location">
    <subcellularLocation>
        <location evidence="1">Golgi apparatus membrane</location>
        <topology evidence="1">Multi-pass membrane protein</topology>
    </subcellularLocation>
</comment>
<dbReference type="Proteomes" id="UP000288805">
    <property type="component" value="Unassembled WGS sequence"/>
</dbReference>
<evidence type="ECO:0000256" key="10">
    <source>
        <dbReference type="ARBA" id="ARBA00061657"/>
    </source>
</evidence>
<feature type="transmembrane region" description="Helical" evidence="14">
    <location>
        <begin position="854"/>
        <end position="878"/>
    </location>
</feature>
<evidence type="ECO:0000256" key="8">
    <source>
        <dbReference type="ARBA" id="ARBA00023316"/>
    </source>
</evidence>
<feature type="transmembrane region" description="Helical" evidence="14">
    <location>
        <begin position="814"/>
        <end position="834"/>
    </location>
</feature>
<feature type="binding site" evidence="12">
    <location>
        <position position="379"/>
    </location>
    <ligand>
        <name>UDP-alpha-D-glucose</name>
        <dbReference type="ChEBI" id="CHEBI:58885"/>
    </ligand>
</feature>
<feature type="transmembrane region" description="Helical" evidence="14">
    <location>
        <begin position="965"/>
        <end position="983"/>
    </location>
</feature>
<dbReference type="EMBL" id="QGNW01002610">
    <property type="protein sequence ID" value="RVW14910.1"/>
    <property type="molecule type" value="Genomic_DNA"/>
</dbReference>
<dbReference type="InterPro" id="IPR029044">
    <property type="entry name" value="Nucleotide-diphossugar_trans"/>
</dbReference>
<comment type="similarity">
    <text evidence="10">Belongs to the glycosyltransferase 2 family. Plant cellulose synthase-like G subfamily.</text>
</comment>
<protein>
    <submittedName>
        <fullName evidence="15">Cellulose synthase-like protein G3</fullName>
    </submittedName>
</protein>
<feature type="transmembrane region" description="Helical" evidence="14">
    <location>
        <begin position="240"/>
        <end position="259"/>
    </location>
</feature>
<feature type="transmembrane region" description="Helical" evidence="14">
    <location>
        <begin position="289"/>
        <end position="310"/>
    </location>
</feature>
<evidence type="ECO:0000313" key="15">
    <source>
        <dbReference type="EMBL" id="RVW14910.1"/>
    </source>
</evidence>
<evidence type="ECO:0000256" key="5">
    <source>
        <dbReference type="ARBA" id="ARBA00022989"/>
    </source>
</evidence>
<dbReference type="GO" id="GO:0030244">
    <property type="term" value="P:cellulose biosynthetic process"/>
    <property type="evidence" value="ECO:0007669"/>
    <property type="project" value="InterPro"/>
</dbReference>
<dbReference type="InterPro" id="IPR005150">
    <property type="entry name" value="Cellulose_synth"/>
</dbReference>
<evidence type="ECO:0000313" key="16">
    <source>
        <dbReference type="Proteomes" id="UP000288805"/>
    </source>
</evidence>
<evidence type="ECO:0000256" key="11">
    <source>
        <dbReference type="PIRSR" id="PIRSR605150-1"/>
    </source>
</evidence>
<comment type="caution">
    <text evidence="15">The sequence shown here is derived from an EMBL/GenBank/DDBJ whole genome shotgun (WGS) entry which is preliminary data.</text>
</comment>
<dbReference type="Pfam" id="PF03552">
    <property type="entry name" value="Cellulose_synt"/>
    <property type="match status" value="4"/>
</dbReference>
<evidence type="ECO:0000256" key="12">
    <source>
        <dbReference type="PIRSR" id="PIRSR605150-2"/>
    </source>
</evidence>
<proteinExistence type="inferred from homology"/>
<feature type="binding site" evidence="13">
    <location>
        <position position="569"/>
    </location>
    <ligand>
        <name>Mn(2+)</name>
        <dbReference type="ChEBI" id="CHEBI:29035"/>
    </ligand>
</feature>
<feature type="transmembrane region" description="Helical" evidence="14">
    <location>
        <begin position="898"/>
        <end position="923"/>
    </location>
</feature>
<keyword evidence="5 14" id="KW-1133">Transmembrane helix</keyword>
<evidence type="ECO:0000256" key="1">
    <source>
        <dbReference type="ARBA" id="ARBA00004653"/>
    </source>
</evidence>
<dbReference type="SUPFAM" id="SSF53448">
    <property type="entry name" value="Nucleotide-diphospho-sugar transferases"/>
    <property type="match status" value="1"/>
</dbReference>
<comment type="function">
    <text evidence="9">Thought to be a Golgi-localized beta-glycan synthase that polymerize the backbones of noncellulosic polysaccharides (hemicelluloses) of plant cell wall.</text>
</comment>
<keyword evidence="2" id="KW-0328">Glycosyltransferase</keyword>
<feature type="transmembrane region" description="Helical" evidence="14">
    <location>
        <begin position="773"/>
        <end position="794"/>
    </location>
</feature>
<keyword evidence="4 14" id="KW-0812">Transmembrane</keyword>
<keyword evidence="3" id="KW-0808">Transferase</keyword>
<dbReference type="Gene3D" id="3.90.550.10">
    <property type="entry name" value="Spore Coat Polysaccharide Biosynthesis Protein SpsA, Chain A"/>
    <property type="match status" value="2"/>
</dbReference>
<dbReference type="GO" id="GO:0071555">
    <property type="term" value="P:cell wall organization"/>
    <property type="evidence" value="ECO:0007669"/>
    <property type="project" value="UniProtKB-KW"/>
</dbReference>
<evidence type="ECO:0000256" key="3">
    <source>
        <dbReference type="ARBA" id="ARBA00022679"/>
    </source>
</evidence>
<sequence length="988" mass="110983">MPNLVYVSRGKCIKLPHNFKAGALDVLLRISATMTNEPVILTLDSDMYSNDPQTPLRALQACISNSSRGNGWPETSELNQDHLVNKSIESREVLSSAHHVAGCNFESQTQWGTKMGFRYGSLVEDMYTSYMLQSYGQDYLEVILSGGTTQRRWNDQKVWLMRGLSSYSIGSVEYILKSIGISTFRFNVTSKAVGEEQSKRYKKGTFEFGIASPLFLLLTTAAIINLVSFLLGIAQVFRQGSLEALLLQMLLIGFAMVNSHRVPIRPKKMEETRAKGLPLHTRVLMPRTWANRVFACVYLCAILALLYHHLIAVLHSTSMVPLFILLADAVLAFMWATSQAFRMCPTERRVFIEHLQHYVKQSDYPGLDVFICTADPYKEPPMCVVNTALSVMAYDYPPEKLSVYVSDDGGSQLTLFAFIEAARFATHWLPYCRKNKILERCPEAYFRSSPSWSPETAQIKMMYERMRARVENVVKRGSILPDYITNEAESEAFSRWADGFTPRDHPAVVQVLLEADRDKDITGLTMPNLVYASREKNMNLPHHFKAGALNVLLRVSATMTNAPILLTLDSDMYSNDSQTPLCALCFLLDPCIDSKLGFVQFPQMFYGINKNDTYGAESRQSEIVLIGMDGLVGPTYIGTGCFFRRQVFLGGSSPQLNPDLLVSKSIKSEEVLALAHHVAGCNYENQTSWGSKMGFRYGSLVEDLYTGYRLHCEGWKSIFCNPKRPAFLGKAPINLNDMLNQTVRWCVGLLEVAFCEHSPITFGARSINLLTGLCYGHMALWPISSIPVTIYAFLPQLALLKCVSIFPEASDPWLFLRLFLFLGAYGQNCLEFMLSGGSIQRWWNDQRVWMMRGLSSMMFGLVEYLLKTIGISTFGFSVTNKTVGEEQSKRYDQGLFEFGVSSPLLLPMTTAAIINCISFLWGIAQVFTQGRLEGILLQMFLAGFATVNCWPIYEAILMRTDGGKIPVKLTLISIILAWALYLTSSIAF</sequence>
<keyword evidence="8" id="KW-0961">Cell wall biogenesis/degradation</keyword>
<dbReference type="FunFam" id="3.90.550.10:FF:000135">
    <property type="entry name" value="Cellulose synthase-like protein G3"/>
    <property type="match status" value="1"/>
</dbReference>
<evidence type="ECO:0000256" key="14">
    <source>
        <dbReference type="SAM" id="Phobius"/>
    </source>
</evidence>
<organism evidence="15 16">
    <name type="scientific">Vitis vinifera</name>
    <name type="common">Grape</name>
    <dbReference type="NCBI Taxonomy" id="29760"/>
    <lineage>
        <taxon>Eukaryota</taxon>
        <taxon>Viridiplantae</taxon>
        <taxon>Streptophyta</taxon>
        <taxon>Embryophyta</taxon>
        <taxon>Tracheophyta</taxon>
        <taxon>Spermatophyta</taxon>
        <taxon>Magnoliopsida</taxon>
        <taxon>eudicotyledons</taxon>
        <taxon>Gunneridae</taxon>
        <taxon>Pentapetalae</taxon>
        <taxon>rosids</taxon>
        <taxon>Vitales</taxon>
        <taxon>Vitaceae</taxon>
        <taxon>Viteae</taxon>
        <taxon>Vitis</taxon>
    </lineage>
</organism>
<evidence type="ECO:0000256" key="7">
    <source>
        <dbReference type="ARBA" id="ARBA00023136"/>
    </source>
</evidence>
<dbReference type="AlphaFoldDB" id="A0A438BVN1"/>
<feature type="active site" evidence="11">
    <location>
        <position position="408"/>
    </location>
</feature>
<dbReference type="GO" id="GO:0016760">
    <property type="term" value="F:cellulose synthase (UDP-forming) activity"/>
    <property type="evidence" value="ECO:0007669"/>
    <property type="project" value="InterPro"/>
</dbReference>
<feature type="transmembrane region" description="Helical" evidence="14">
    <location>
        <begin position="208"/>
        <end position="234"/>
    </location>
</feature>
<feature type="binding site" evidence="12">
    <location>
        <position position="408"/>
    </location>
    <ligand>
        <name>UDP-alpha-D-glucose</name>
        <dbReference type="ChEBI" id="CHEBI:58885"/>
    </ligand>
</feature>
<keyword evidence="7 14" id="KW-0472">Membrane</keyword>
<evidence type="ECO:0000256" key="13">
    <source>
        <dbReference type="PIRSR" id="PIRSR605150-3"/>
    </source>
</evidence>
<evidence type="ECO:0000256" key="6">
    <source>
        <dbReference type="ARBA" id="ARBA00023034"/>
    </source>
</evidence>
<dbReference type="GO" id="GO:0000139">
    <property type="term" value="C:Golgi membrane"/>
    <property type="evidence" value="ECO:0007669"/>
    <property type="project" value="UniProtKB-SubCell"/>
</dbReference>
<feature type="binding site" evidence="12">
    <location>
        <position position="378"/>
    </location>
    <ligand>
        <name>UDP-alpha-D-glucose</name>
        <dbReference type="ChEBI" id="CHEBI:58885"/>
    </ligand>
</feature>
<feature type="active site" evidence="11">
    <location>
        <position position="703"/>
    </location>
</feature>
<reference evidence="15 16" key="1">
    <citation type="journal article" date="2018" name="PLoS Genet.">
        <title>Population sequencing reveals clonal diversity and ancestral inbreeding in the grapevine cultivar Chardonnay.</title>
        <authorList>
            <person name="Roach M.J."/>
            <person name="Johnson D.L."/>
            <person name="Bohlmann J."/>
            <person name="van Vuuren H.J."/>
            <person name="Jones S.J."/>
            <person name="Pretorius I.S."/>
            <person name="Schmidt S.A."/>
            <person name="Borneman A.R."/>
        </authorList>
    </citation>
    <scope>NUCLEOTIDE SEQUENCE [LARGE SCALE GENOMIC DNA]</scope>
    <source>
        <strain evidence="16">cv. Chardonnay</strain>
        <tissue evidence="15">Leaf</tissue>
    </source>
</reference>
<name>A0A438BVN1_VITVI</name>
<feature type="binding site" evidence="13">
    <location>
        <position position="545"/>
    </location>
    <ligand>
        <name>Mn(2+)</name>
        <dbReference type="ChEBI" id="CHEBI:29035"/>
    </ligand>
</feature>
<gene>
    <name evidence="15" type="primary">CSLG3_18</name>
    <name evidence="15" type="ORF">CK203_072288</name>
</gene>
<keyword evidence="6" id="KW-0333">Golgi apparatus</keyword>
<dbReference type="PANTHER" id="PTHR13301">
    <property type="entry name" value="X-BOX TRANSCRIPTION FACTOR-RELATED"/>
    <property type="match status" value="1"/>
</dbReference>
<feature type="transmembrane region" description="Helical" evidence="14">
    <location>
        <begin position="935"/>
        <end position="953"/>
    </location>
</feature>
<evidence type="ECO:0000256" key="2">
    <source>
        <dbReference type="ARBA" id="ARBA00022676"/>
    </source>
</evidence>